<evidence type="ECO:0000313" key="5">
    <source>
        <dbReference type="EMBL" id="QHQ34778.1"/>
    </source>
</evidence>
<dbReference type="InterPro" id="IPR036291">
    <property type="entry name" value="NAD(P)-bd_dom_sf"/>
</dbReference>
<accession>A0A6P1SWF7</accession>
<dbReference type="GO" id="GO:0016491">
    <property type="term" value="F:oxidoreductase activity"/>
    <property type="evidence" value="ECO:0007669"/>
    <property type="project" value="UniProtKB-KW"/>
</dbReference>
<feature type="domain" description="6-phosphogluconate dehydrogenase NADP-binding" evidence="3">
    <location>
        <begin position="13"/>
        <end position="135"/>
    </location>
</feature>
<proteinExistence type="predicted"/>
<dbReference type="EMBL" id="CP046620">
    <property type="protein sequence ID" value="QHQ34778.1"/>
    <property type="molecule type" value="Genomic_DNA"/>
</dbReference>
<reference evidence="5 6" key="1">
    <citation type="submission" date="2019-12" db="EMBL/GenBank/DDBJ databases">
        <title>Complete genome sequence of Algicella marina strain 9Alg 56(T) isolated from the red alga Tichocarpus crinitus.</title>
        <authorList>
            <person name="Kim S.-G."/>
            <person name="Nedashkovskaya O.I."/>
        </authorList>
    </citation>
    <scope>NUCLEOTIDE SEQUENCE [LARGE SCALE GENOMIC DNA]</scope>
    <source>
        <strain evidence="5 6">9Alg 56</strain>
    </source>
</reference>
<evidence type="ECO:0000259" key="3">
    <source>
        <dbReference type="Pfam" id="PF03446"/>
    </source>
</evidence>
<dbReference type="GO" id="GO:0050661">
    <property type="term" value="F:NADP binding"/>
    <property type="evidence" value="ECO:0007669"/>
    <property type="project" value="InterPro"/>
</dbReference>
<keyword evidence="1" id="KW-0560">Oxidoreductase</keyword>
<evidence type="ECO:0000313" key="6">
    <source>
        <dbReference type="Proteomes" id="UP000464495"/>
    </source>
</evidence>
<evidence type="ECO:0000256" key="2">
    <source>
        <dbReference type="PIRSR" id="PIRSR000103-1"/>
    </source>
</evidence>
<gene>
    <name evidence="5" type="ORF">GO499_05995</name>
</gene>
<dbReference type="InterPro" id="IPR015815">
    <property type="entry name" value="HIBADH-related"/>
</dbReference>
<dbReference type="SUPFAM" id="SSF51735">
    <property type="entry name" value="NAD(P)-binding Rossmann-fold domains"/>
    <property type="match status" value="1"/>
</dbReference>
<dbReference type="InterPro" id="IPR015814">
    <property type="entry name" value="Pgluconate_DH_NAD-bd_C"/>
</dbReference>
<sequence length="306" mass="31596">MVAQTTTGIRALQIAFIGFGEAGSAIASGWEPDRHSVAAYDIKTEAQATVVDIRARCAEHGVICCATLAEALAGAELVFSTVTADQAVVAATQAAAHLPRDAFFCDLNSCAPSSKRRAEAIIAGVGARYVDVAVMAPVWPKRNMVPLLISGPHAAAACPVLTSLPMAPRVVTGAVGRASAIKMIRSVMVKGLEALTAECVLAAVAAGVEDEVLPSLLHGHPHMDVAAAAAYNFERSMAHGERRAAEMEEVAKTLADLGLPSGMSAATVHWQRAIAAAARAGADVENADGIQEIAAQLLPSIRRPPG</sequence>
<protein>
    <submittedName>
        <fullName evidence="5">DUF1932 domain-containing protein</fullName>
    </submittedName>
</protein>
<name>A0A6P1SWF7_9RHOB</name>
<evidence type="ECO:0000259" key="4">
    <source>
        <dbReference type="Pfam" id="PF09130"/>
    </source>
</evidence>
<organism evidence="5 6">
    <name type="scientific">Algicella marina</name>
    <dbReference type="NCBI Taxonomy" id="2683284"/>
    <lineage>
        <taxon>Bacteria</taxon>
        <taxon>Pseudomonadati</taxon>
        <taxon>Pseudomonadota</taxon>
        <taxon>Alphaproteobacteria</taxon>
        <taxon>Rhodobacterales</taxon>
        <taxon>Paracoccaceae</taxon>
        <taxon>Algicella</taxon>
    </lineage>
</organism>
<dbReference type="PIRSF" id="PIRSF000103">
    <property type="entry name" value="HIBADH"/>
    <property type="match status" value="1"/>
</dbReference>
<dbReference type="Gene3D" id="3.40.50.720">
    <property type="entry name" value="NAD(P)-binding Rossmann-like Domain"/>
    <property type="match status" value="1"/>
</dbReference>
<dbReference type="SUPFAM" id="SSF48179">
    <property type="entry name" value="6-phosphogluconate dehydrogenase C-terminal domain-like"/>
    <property type="match status" value="1"/>
</dbReference>
<dbReference type="InterPro" id="IPR013328">
    <property type="entry name" value="6PGD_dom2"/>
</dbReference>
<dbReference type="InterPro" id="IPR006115">
    <property type="entry name" value="6PGDH_NADP-bd"/>
</dbReference>
<feature type="active site" evidence="2">
    <location>
        <position position="182"/>
    </location>
</feature>
<dbReference type="Pfam" id="PF03446">
    <property type="entry name" value="NAD_binding_2"/>
    <property type="match status" value="1"/>
</dbReference>
<keyword evidence="6" id="KW-1185">Reference proteome</keyword>
<dbReference type="Proteomes" id="UP000464495">
    <property type="component" value="Chromosome"/>
</dbReference>
<dbReference type="InterPro" id="IPR008927">
    <property type="entry name" value="6-PGluconate_DH-like_C_sf"/>
</dbReference>
<dbReference type="AlphaFoldDB" id="A0A6P1SWF7"/>
<dbReference type="Gene3D" id="1.10.1040.10">
    <property type="entry name" value="N-(1-d-carboxylethyl)-l-norvaline Dehydrogenase, domain 2"/>
    <property type="match status" value="1"/>
</dbReference>
<dbReference type="KEGG" id="amaq:GO499_05995"/>
<dbReference type="Pfam" id="PF09130">
    <property type="entry name" value="DUF1932"/>
    <property type="match status" value="1"/>
</dbReference>
<evidence type="ECO:0000256" key="1">
    <source>
        <dbReference type="ARBA" id="ARBA00023002"/>
    </source>
</evidence>
<feature type="domain" description="Phosphogluconate dehydrogenase NAD-binding putative C-terminal" evidence="4">
    <location>
        <begin position="203"/>
        <end position="273"/>
    </location>
</feature>